<evidence type="ECO:0000313" key="3">
    <source>
        <dbReference type="Proteomes" id="UP000299102"/>
    </source>
</evidence>
<organism evidence="2 3">
    <name type="scientific">Eumeta variegata</name>
    <name type="common">Bagworm moth</name>
    <name type="synonym">Eumeta japonica</name>
    <dbReference type="NCBI Taxonomy" id="151549"/>
    <lineage>
        <taxon>Eukaryota</taxon>
        <taxon>Metazoa</taxon>
        <taxon>Ecdysozoa</taxon>
        <taxon>Arthropoda</taxon>
        <taxon>Hexapoda</taxon>
        <taxon>Insecta</taxon>
        <taxon>Pterygota</taxon>
        <taxon>Neoptera</taxon>
        <taxon>Endopterygota</taxon>
        <taxon>Lepidoptera</taxon>
        <taxon>Glossata</taxon>
        <taxon>Ditrysia</taxon>
        <taxon>Tineoidea</taxon>
        <taxon>Psychidae</taxon>
        <taxon>Oiketicinae</taxon>
        <taxon>Eumeta</taxon>
    </lineage>
</organism>
<proteinExistence type="predicted"/>
<sequence>MCSRSQRQDPSPRDAKAAPQWREHLKEYDTKPELAYVDRVHGRRGVCRDFGRIAGYQNFVDRISLVEFALRSAAPVLRSRRSMIFDVDLAYTKMRLHSALTLAALLVCVVSMPVRRSPSGEMEARRRSAIDRSVVRFGRSYPPKATAADLREAFQRTTRRGNAFLRFGRSQPATLTTDDLISLIKYYNEGEEQEPLYKRSTSFIRLGRDPSFIRFGRSQQERESPEESELGDATPPRKNRARDYFLRLGRGEEDLSDLEEEESRKKRSAECTECRA</sequence>
<name>A0A4C1TUT2_EUMVA</name>
<feature type="region of interest" description="Disordered" evidence="1">
    <location>
        <begin position="215"/>
        <end position="276"/>
    </location>
</feature>
<reference evidence="2 3" key="1">
    <citation type="journal article" date="2019" name="Commun. Biol.">
        <title>The bagworm genome reveals a unique fibroin gene that provides high tensile strength.</title>
        <authorList>
            <person name="Kono N."/>
            <person name="Nakamura H."/>
            <person name="Ohtoshi R."/>
            <person name="Tomita M."/>
            <person name="Numata K."/>
            <person name="Arakawa K."/>
        </authorList>
    </citation>
    <scope>NUCLEOTIDE SEQUENCE [LARGE SCALE GENOMIC DNA]</scope>
</reference>
<accession>A0A4C1TUT2</accession>
<dbReference type="Proteomes" id="UP000299102">
    <property type="component" value="Unassembled WGS sequence"/>
</dbReference>
<dbReference type="AlphaFoldDB" id="A0A4C1TUT2"/>
<dbReference type="STRING" id="151549.A0A4C1TUT2"/>
<feature type="compositionally biased region" description="Basic and acidic residues" evidence="1">
    <location>
        <begin position="262"/>
        <end position="276"/>
    </location>
</feature>
<gene>
    <name evidence="2" type="primary">RFa</name>
    <name evidence="2" type="ORF">EVAR_102641_1</name>
</gene>
<protein>
    <submittedName>
        <fullName evidence="2">FMRFamide-related peptides</fullName>
    </submittedName>
</protein>
<dbReference type="EMBL" id="BGZK01000090">
    <property type="protein sequence ID" value="GBP17782.1"/>
    <property type="molecule type" value="Genomic_DNA"/>
</dbReference>
<comment type="caution">
    <text evidence="2">The sequence shown here is derived from an EMBL/GenBank/DDBJ whole genome shotgun (WGS) entry which is preliminary data.</text>
</comment>
<dbReference type="OrthoDB" id="5813613at2759"/>
<keyword evidence="3" id="KW-1185">Reference proteome</keyword>
<feature type="compositionally biased region" description="Basic and acidic residues" evidence="1">
    <location>
        <begin position="241"/>
        <end position="253"/>
    </location>
</feature>
<evidence type="ECO:0000313" key="2">
    <source>
        <dbReference type="EMBL" id="GBP17782.1"/>
    </source>
</evidence>
<evidence type="ECO:0000256" key="1">
    <source>
        <dbReference type="SAM" id="MobiDB-lite"/>
    </source>
</evidence>